<protein>
    <submittedName>
        <fullName evidence="2">Uncharacterized protein</fullName>
    </submittedName>
</protein>
<evidence type="ECO:0000313" key="2">
    <source>
        <dbReference type="EMBL" id="GLK62806.1"/>
    </source>
</evidence>
<proteinExistence type="predicted"/>
<reference evidence="2" key="1">
    <citation type="journal article" date="2014" name="Int. J. Syst. Evol. Microbiol.">
        <title>Complete genome sequence of Corynebacterium casei LMG S-19264T (=DSM 44701T), isolated from a smear-ripened cheese.</title>
        <authorList>
            <consortium name="US DOE Joint Genome Institute (JGI-PGF)"/>
            <person name="Walter F."/>
            <person name="Albersmeier A."/>
            <person name="Kalinowski J."/>
            <person name="Ruckert C."/>
        </authorList>
    </citation>
    <scope>NUCLEOTIDE SEQUENCE</scope>
    <source>
        <strain evidence="2">VKM B-2222</strain>
    </source>
</reference>
<keyword evidence="3" id="KW-1185">Reference proteome</keyword>
<dbReference type="EMBL" id="BSFH01000006">
    <property type="protein sequence ID" value="GLK62806.1"/>
    <property type="molecule type" value="Genomic_DNA"/>
</dbReference>
<feature type="compositionally biased region" description="Gly residues" evidence="1">
    <location>
        <begin position="61"/>
        <end position="71"/>
    </location>
</feature>
<evidence type="ECO:0000313" key="3">
    <source>
        <dbReference type="Proteomes" id="UP001143349"/>
    </source>
</evidence>
<dbReference type="Proteomes" id="UP001143349">
    <property type="component" value="Unassembled WGS sequence"/>
</dbReference>
<sequence>MRLQASEADVRFGWAESPVLLNPLNTAPDMLLDWQEHGPRNSPTPGCVRFRFGKRKPVCGGAGYGKKMGGGRNHETTATDA</sequence>
<gene>
    <name evidence="2" type="ORF">GCM10017635_02740</name>
</gene>
<evidence type="ECO:0000256" key="1">
    <source>
        <dbReference type="SAM" id="MobiDB-lite"/>
    </source>
</evidence>
<reference evidence="2" key="2">
    <citation type="submission" date="2023-01" db="EMBL/GenBank/DDBJ databases">
        <authorList>
            <person name="Sun Q."/>
            <person name="Evtushenko L."/>
        </authorList>
    </citation>
    <scope>NUCLEOTIDE SEQUENCE</scope>
    <source>
        <strain evidence="2">VKM B-2222</strain>
    </source>
</reference>
<accession>A0AAD3RSI5</accession>
<comment type="caution">
    <text evidence="2">The sequence shown here is derived from an EMBL/GenBank/DDBJ whole genome shotgun (WGS) entry which is preliminary data.</text>
</comment>
<feature type="region of interest" description="Disordered" evidence="1">
    <location>
        <begin position="61"/>
        <end position="81"/>
    </location>
</feature>
<feature type="compositionally biased region" description="Basic and acidic residues" evidence="1">
    <location>
        <begin position="72"/>
        <end position="81"/>
    </location>
</feature>
<name>A0AAD3RSI5_9RHOB</name>
<organism evidence="2 3">
    <name type="scientific">Paracoccus kondratievae</name>
    <dbReference type="NCBI Taxonomy" id="135740"/>
    <lineage>
        <taxon>Bacteria</taxon>
        <taxon>Pseudomonadati</taxon>
        <taxon>Pseudomonadota</taxon>
        <taxon>Alphaproteobacteria</taxon>
        <taxon>Rhodobacterales</taxon>
        <taxon>Paracoccaceae</taxon>
        <taxon>Paracoccus</taxon>
    </lineage>
</organism>
<dbReference type="AlphaFoldDB" id="A0AAD3RSI5"/>